<dbReference type="EMBL" id="JAGGLD010000003">
    <property type="protein sequence ID" value="MBP2001124.1"/>
    <property type="molecule type" value="Genomic_DNA"/>
</dbReference>
<evidence type="ECO:0000313" key="9">
    <source>
        <dbReference type="EMBL" id="MBP2001124.1"/>
    </source>
</evidence>
<proteinExistence type="inferred from homology"/>
<keyword evidence="9" id="KW-0282">Flagellum</keyword>
<dbReference type="PANTHER" id="PTHR30435:SF2">
    <property type="entry name" value="FLAGELLAR BASAL-BODY ROD PROTEIN FLGC"/>
    <property type="match status" value="1"/>
</dbReference>
<dbReference type="RefSeq" id="WP_209861945.1">
    <property type="nucleotide sequence ID" value="NZ_JAGGLD010000003.1"/>
</dbReference>
<protein>
    <recommendedName>
        <fullName evidence="3 6">Flagellar basal-body rod protein FlgC</fullName>
    </recommendedName>
</protein>
<sequence length="150" mass="16168">MTINSSFNISSSALTAQRLRMDVISSNIANAETSRASVVDGKAVPYRRKMVVMTPKENQFSSMLQSAVSGQQSAGQGVTVSAIREDQSSFKPVYNPTSPDADKDGYVYMPNVDVLKEMVDMISATRSYEANVTALNASKAMETKALSIGK</sequence>
<feature type="domain" description="Flagellar basal body rod protein N-terminal" evidence="7">
    <location>
        <begin position="8"/>
        <end position="35"/>
    </location>
</feature>
<evidence type="ECO:0000259" key="8">
    <source>
        <dbReference type="Pfam" id="PF06429"/>
    </source>
</evidence>
<reference evidence="9 10" key="1">
    <citation type="submission" date="2021-03" db="EMBL/GenBank/DDBJ databases">
        <title>Genomic Encyclopedia of Type Strains, Phase IV (KMG-IV): sequencing the most valuable type-strain genomes for metagenomic binning, comparative biology and taxonomic classification.</title>
        <authorList>
            <person name="Goeker M."/>
        </authorList>
    </citation>
    <scope>NUCLEOTIDE SEQUENCE [LARGE SCALE GENOMIC DNA]</scope>
    <source>
        <strain evidence="9 10">DSM 26806</strain>
    </source>
</reference>
<dbReference type="Pfam" id="PF00460">
    <property type="entry name" value="Flg_bb_rod"/>
    <property type="match status" value="1"/>
</dbReference>
<keyword evidence="9" id="KW-0969">Cilium</keyword>
<accession>A0ABS4JHC5</accession>
<evidence type="ECO:0000256" key="6">
    <source>
        <dbReference type="RuleBase" id="RU362062"/>
    </source>
</evidence>
<evidence type="ECO:0000256" key="3">
    <source>
        <dbReference type="ARBA" id="ARBA00017941"/>
    </source>
</evidence>
<comment type="subcellular location">
    <subcellularLocation>
        <location evidence="1 6">Bacterial flagellum basal body</location>
    </subcellularLocation>
</comment>
<dbReference type="PROSITE" id="PS00588">
    <property type="entry name" value="FLAGELLA_BB_ROD"/>
    <property type="match status" value="1"/>
</dbReference>
<dbReference type="Proteomes" id="UP001519288">
    <property type="component" value="Unassembled WGS sequence"/>
</dbReference>
<evidence type="ECO:0000256" key="2">
    <source>
        <dbReference type="ARBA" id="ARBA00009677"/>
    </source>
</evidence>
<dbReference type="InterPro" id="IPR010930">
    <property type="entry name" value="Flg_bb/hook_C_dom"/>
</dbReference>
<comment type="subunit">
    <text evidence="5 6">The basal body constitutes a major portion of the flagellar organelle and consists of four rings (L,P,S, and M) mounted on a central rod. The rod consists of about 26 subunits of FlgG in the distal portion, and FlgB, FlgC and FlgF are thought to build up the proximal portion of the rod with about 6 subunits each.</text>
</comment>
<dbReference type="PANTHER" id="PTHR30435">
    <property type="entry name" value="FLAGELLAR PROTEIN"/>
    <property type="match status" value="1"/>
</dbReference>
<evidence type="ECO:0000259" key="7">
    <source>
        <dbReference type="Pfam" id="PF00460"/>
    </source>
</evidence>
<keyword evidence="10" id="KW-1185">Reference proteome</keyword>
<gene>
    <name evidence="9" type="ORF">J2Z69_002167</name>
</gene>
<evidence type="ECO:0000256" key="4">
    <source>
        <dbReference type="ARBA" id="ARBA00023143"/>
    </source>
</evidence>
<dbReference type="Pfam" id="PF06429">
    <property type="entry name" value="Flg_bbr_C"/>
    <property type="match status" value="1"/>
</dbReference>
<evidence type="ECO:0000256" key="5">
    <source>
        <dbReference type="ARBA" id="ARBA00025933"/>
    </source>
</evidence>
<organism evidence="9 10">
    <name type="scientific">Paenibacillus shirakamiensis</name>
    <dbReference type="NCBI Taxonomy" id="1265935"/>
    <lineage>
        <taxon>Bacteria</taxon>
        <taxon>Bacillati</taxon>
        <taxon>Bacillota</taxon>
        <taxon>Bacilli</taxon>
        <taxon>Bacillales</taxon>
        <taxon>Paenibacillaceae</taxon>
        <taxon>Paenibacillus</taxon>
    </lineage>
</organism>
<dbReference type="InterPro" id="IPR001444">
    <property type="entry name" value="Flag_bb_rod_N"/>
</dbReference>
<evidence type="ECO:0000256" key="1">
    <source>
        <dbReference type="ARBA" id="ARBA00004117"/>
    </source>
</evidence>
<evidence type="ECO:0000313" key="10">
    <source>
        <dbReference type="Proteomes" id="UP001519288"/>
    </source>
</evidence>
<dbReference type="InterPro" id="IPR006299">
    <property type="entry name" value="FlgC"/>
</dbReference>
<comment type="similarity">
    <text evidence="2">Belongs to the flagella basal body rod proteins family.</text>
</comment>
<keyword evidence="9" id="KW-0966">Cell projection</keyword>
<dbReference type="InterPro" id="IPR019776">
    <property type="entry name" value="Flagellar_basal_body_rod_CS"/>
</dbReference>
<keyword evidence="4 6" id="KW-0975">Bacterial flagellum</keyword>
<name>A0ABS4JHC5_9BACL</name>
<feature type="domain" description="Flagellar basal-body/hook protein C-terminal" evidence="8">
    <location>
        <begin position="104"/>
        <end position="147"/>
    </location>
</feature>
<dbReference type="NCBIfam" id="TIGR01395">
    <property type="entry name" value="FlgC"/>
    <property type="match status" value="1"/>
</dbReference>
<comment type="caution">
    <text evidence="9">The sequence shown here is derived from an EMBL/GenBank/DDBJ whole genome shotgun (WGS) entry which is preliminary data.</text>
</comment>